<organism evidence="3 4">
    <name type="scientific">Actinomycetospora corticicola</name>
    <dbReference type="NCBI Taxonomy" id="663602"/>
    <lineage>
        <taxon>Bacteria</taxon>
        <taxon>Bacillati</taxon>
        <taxon>Actinomycetota</taxon>
        <taxon>Actinomycetes</taxon>
        <taxon>Pseudonocardiales</taxon>
        <taxon>Pseudonocardiaceae</taxon>
        <taxon>Actinomycetospora</taxon>
    </lineage>
</organism>
<dbReference type="InterPro" id="IPR050546">
    <property type="entry name" value="Glycosyl_Hydrlase_16"/>
</dbReference>
<evidence type="ECO:0000256" key="1">
    <source>
        <dbReference type="SAM" id="SignalP"/>
    </source>
</evidence>
<dbReference type="GO" id="GO:0005975">
    <property type="term" value="P:carbohydrate metabolic process"/>
    <property type="evidence" value="ECO:0007669"/>
    <property type="project" value="InterPro"/>
</dbReference>
<dbReference type="SUPFAM" id="SSF49899">
    <property type="entry name" value="Concanavalin A-like lectins/glucanases"/>
    <property type="match status" value="1"/>
</dbReference>
<protein>
    <recommendedName>
        <fullName evidence="2">GH16 domain-containing protein</fullName>
    </recommendedName>
</protein>
<accession>A0A7Y9J401</accession>
<dbReference type="PROSITE" id="PS51762">
    <property type="entry name" value="GH16_2"/>
    <property type="match status" value="1"/>
</dbReference>
<dbReference type="PROSITE" id="PS51318">
    <property type="entry name" value="TAT"/>
    <property type="match status" value="1"/>
</dbReference>
<feature type="signal peptide" evidence="1">
    <location>
        <begin position="1"/>
        <end position="36"/>
    </location>
</feature>
<dbReference type="Pfam" id="PF00722">
    <property type="entry name" value="Glyco_hydro_16"/>
    <property type="match status" value="1"/>
</dbReference>
<dbReference type="EMBL" id="JACCBN010000001">
    <property type="protein sequence ID" value="NYD34540.1"/>
    <property type="molecule type" value="Genomic_DNA"/>
</dbReference>
<sequence length="506" mass="52422">MTRQALSRRLLSLLAGLALLLVPLASALALAPTASAAPGLVVDLLSVPTSAQPGQSVGASARVRATSGTVNVQAVTIAVRSSSGAQADFPGATSAAIPTSGYTFTAGTRTFAAGTYDAFVAVQIAGTWYNLDPHRSFTVGGASPGVVVDSLTLPSAAAGQSVTASAKLPATSGTVAVQAVTIAARNGSGAVFDFPGAKAASVPTSGYSFTSAERTFDTGSYDVFVAVQVNGAWFNLDPHKILVSSAAPNPLTFSQEFNGNAGGNANAGLGRTVWFTDPCWKNPDSCNSTTVQYRDDHAVQDGSNLVITADTSPDTSQKCGPNVCTHASARLTMRGWSKQGAPTFEQAGGHWEARMQLPVGQGLWPAFWTIGNPSTGQEWPTIGEIDIMENIGTKDAPNVVHQTVHYGSPDVNWGITATVPSGDVSGWHTYAIDWDNSTNGHITWSIDDQPVRTITAAQANAKQAGLWSAIQSHPQSVIVDLAVGGWAGPPPAGAMSKQMKVDYIRV</sequence>
<dbReference type="Proteomes" id="UP000535890">
    <property type="component" value="Unassembled WGS sequence"/>
</dbReference>
<reference evidence="3 4" key="1">
    <citation type="submission" date="2020-07" db="EMBL/GenBank/DDBJ databases">
        <title>Sequencing the genomes of 1000 actinobacteria strains.</title>
        <authorList>
            <person name="Klenk H.-P."/>
        </authorList>
    </citation>
    <scope>NUCLEOTIDE SEQUENCE [LARGE SCALE GENOMIC DNA]</scope>
    <source>
        <strain evidence="3 4">DSM 45772</strain>
    </source>
</reference>
<dbReference type="RefSeq" id="WP_179792479.1">
    <property type="nucleotide sequence ID" value="NZ_BAABHP010000018.1"/>
</dbReference>
<feature type="chain" id="PRO_5030579975" description="GH16 domain-containing protein" evidence="1">
    <location>
        <begin position="37"/>
        <end position="506"/>
    </location>
</feature>
<evidence type="ECO:0000313" key="4">
    <source>
        <dbReference type="Proteomes" id="UP000535890"/>
    </source>
</evidence>
<dbReference type="AlphaFoldDB" id="A0A7Y9J401"/>
<comment type="caution">
    <text evidence="3">The sequence shown here is derived from an EMBL/GenBank/DDBJ whole genome shotgun (WGS) entry which is preliminary data.</text>
</comment>
<keyword evidence="1" id="KW-0732">Signal</keyword>
<dbReference type="InterPro" id="IPR006311">
    <property type="entry name" value="TAT_signal"/>
</dbReference>
<dbReference type="CDD" id="cd08023">
    <property type="entry name" value="GH16_laminarinase_like"/>
    <property type="match status" value="1"/>
</dbReference>
<evidence type="ECO:0000313" key="3">
    <source>
        <dbReference type="EMBL" id="NYD34540.1"/>
    </source>
</evidence>
<dbReference type="PANTHER" id="PTHR10963:SF60">
    <property type="entry name" value="GRAM-NEGATIVE BACTERIA-BINDING PROTEIN 1-RELATED"/>
    <property type="match status" value="1"/>
</dbReference>
<name>A0A7Y9J401_9PSEU</name>
<proteinExistence type="predicted"/>
<evidence type="ECO:0000259" key="2">
    <source>
        <dbReference type="PROSITE" id="PS51762"/>
    </source>
</evidence>
<dbReference type="InterPro" id="IPR000757">
    <property type="entry name" value="Beta-glucanase-like"/>
</dbReference>
<dbReference type="Gene3D" id="2.60.120.200">
    <property type="match status" value="1"/>
</dbReference>
<dbReference type="InterPro" id="IPR013320">
    <property type="entry name" value="ConA-like_dom_sf"/>
</dbReference>
<feature type="domain" description="GH16" evidence="2">
    <location>
        <begin position="242"/>
        <end position="506"/>
    </location>
</feature>
<gene>
    <name evidence="3" type="ORF">BJ983_000642</name>
</gene>
<dbReference type="GO" id="GO:0004553">
    <property type="term" value="F:hydrolase activity, hydrolyzing O-glycosyl compounds"/>
    <property type="evidence" value="ECO:0007669"/>
    <property type="project" value="InterPro"/>
</dbReference>
<keyword evidence="4" id="KW-1185">Reference proteome</keyword>
<dbReference type="PANTHER" id="PTHR10963">
    <property type="entry name" value="GLYCOSYL HYDROLASE-RELATED"/>
    <property type="match status" value="1"/>
</dbReference>